<keyword evidence="1" id="KW-1133">Transmembrane helix</keyword>
<organism evidence="2 3">
    <name type="scientific">Corynebacterium variabile</name>
    <dbReference type="NCBI Taxonomy" id="1727"/>
    <lineage>
        <taxon>Bacteria</taxon>
        <taxon>Bacillati</taxon>
        <taxon>Actinomycetota</taxon>
        <taxon>Actinomycetes</taxon>
        <taxon>Mycobacteriales</taxon>
        <taxon>Corynebacteriaceae</taxon>
        <taxon>Corynebacterium</taxon>
    </lineage>
</organism>
<dbReference type="RefSeq" id="WP_041629720.1">
    <property type="nucleotide sequence ID" value="NZ_FAUH01000009.1"/>
</dbReference>
<reference evidence="3" key="1">
    <citation type="submission" date="2015-11" db="EMBL/GenBank/DDBJ databases">
        <authorList>
            <person name="Dugat-Bony E."/>
        </authorList>
    </citation>
    <scope>NUCLEOTIDE SEQUENCE [LARGE SCALE GENOMIC DNA]</scope>
    <source>
        <strain evidence="3">Mu292</strain>
    </source>
</reference>
<feature type="transmembrane region" description="Helical" evidence="1">
    <location>
        <begin position="75"/>
        <end position="96"/>
    </location>
</feature>
<feature type="transmembrane region" description="Helical" evidence="1">
    <location>
        <begin position="117"/>
        <end position="144"/>
    </location>
</feature>
<keyword evidence="1" id="KW-0472">Membrane</keyword>
<dbReference type="Proteomes" id="UP000182498">
    <property type="component" value="Unassembled WGS sequence"/>
</dbReference>
<dbReference type="OrthoDB" id="4411497at2"/>
<accession>A0A0X2NL17</accession>
<evidence type="ECO:0000313" key="2">
    <source>
        <dbReference type="EMBL" id="CUU66195.1"/>
    </source>
</evidence>
<sequence length="267" mass="27551">MSAFLRSARAEAVRLGGRRGPLLRASLPLGLVLPLLVSVVVAAVAEKLHGDPGDGSGGLGEALIRVREVGTTNSLYWVISLGITVHAVVAAYAQATSTRGAVGELRRHLLPRIRWDLPARWAVTGAVAALSSLVAVVTLLVTLPALFPGVYGTVSIGSDAGLRFLWTVPLYAVAASGIGVGVGALVRVPAAAVAVLTLWSLLVESALVYIPKGADLLGWMPFLNGQYATGQDIALEPAWGPDGALLYVFLVAAGLVGTGTVALRKIL</sequence>
<name>A0A0X2NL17_9CORY</name>
<feature type="transmembrane region" description="Helical" evidence="1">
    <location>
        <begin position="21"/>
        <end position="45"/>
    </location>
</feature>
<evidence type="ECO:0008006" key="4">
    <source>
        <dbReference type="Google" id="ProtNLM"/>
    </source>
</evidence>
<proteinExistence type="predicted"/>
<feature type="transmembrane region" description="Helical" evidence="1">
    <location>
        <begin position="244"/>
        <end position="263"/>
    </location>
</feature>
<evidence type="ECO:0000313" key="3">
    <source>
        <dbReference type="Proteomes" id="UP000182498"/>
    </source>
</evidence>
<feature type="transmembrane region" description="Helical" evidence="1">
    <location>
        <begin position="164"/>
        <end position="186"/>
    </location>
</feature>
<dbReference type="EMBL" id="FAUH01000009">
    <property type="protein sequence ID" value="CUU66195.1"/>
    <property type="molecule type" value="Genomic_DNA"/>
</dbReference>
<keyword evidence="3" id="KW-1185">Reference proteome</keyword>
<feature type="transmembrane region" description="Helical" evidence="1">
    <location>
        <begin position="193"/>
        <end position="210"/>
    </location>
</feature>
<protein>
    <recommendedName>
        <fullName evidence="4">ABC transporter permease</fullName>
    </recommendedName>
</protein>
<keyword evidence="1" id="KW-0812">Transmembrane</keyword>
<dbReference type="AlphaFoldDB" id="A0A0X2NL17"/>
<gene>
    <name evidence="2" type="ORF">CVAR292_01533</name>
</gene>
<evidence type="ECO:0000256" key="1">
    <source>
        <dbReference type="SAM" id="Phobius"/>
    </source>
</evidence>